<keyword evidence="2" id="KW-1185">Reference proteome</keyword>
<comment type="caution">
    <text evidence="1">The sequence shown here is derived from an EMBL/GenBank/DDBJ whole genome shotgun (WGS) entry which is preliminary data.</text>
</comment>
<dbReference type="InterPro" id="IPR025227">
    <property type="entry name" value="DUF4169"/>
</dbReference>
<name>A0A2T5MC12_9GAMM</name>
<dbReference type="RefSeq" id="WP_107941446.1">
    <property type="nucleotide sequence ID" value="NZ_QANS01000007.1"/>
</dbReference>
<gene>
    <name evidence="1" type="ORF">CJD38_16265</name>
</gene>
<organism evidence="1 2">
    <name type="scientific">Stenotrophobium rhamnosiphilum</name>
    <dbReference type="NCBI Taxonomy" id="2029166"/>
    <lineage>
        <taxon>Bacteria</taxon>
        <taxon>Pseudomonadati</taxon>
        <taxon>Pseudomonadota</taxon>
        <taxon>Gammaproteobacteria</taxon>
        <taxon>Nevskiales</taxon>
        <taxon>Nevskiaceae</taxon>
        <taxon>Stenotrophobium</taxon>
    </lineage>
</organism>
<proteinExistence type="predicted"/>
<dbReference type="AlphaFoldDB" id="A0A2T5MC12"/>
<dbReference type="EMBL" id="QANS01000007">
    <property type="protein sequence ID" value="PTU30100.1"/>
    <property type="molecule type" value="Genomic_DNA"/>
</dbReference>
<evidence type="ECO:0000313" key="1">
    <source>
        <dbReference type="EMBL" id="PTU30100.1"/>
    </source>
</evidence>
<dbReference type="Proteomes" id="UP000244248">
    <property type="component" value="Unassembled WGS sequence"/>
</dbReference>
<dbReference type="OrthoDB" id="7068689at2"/>
<sequence length="62" mass="7016">MSKVVNLNKVRKLKARKDADQQAAENRIKFGRTKAKKQLDAAETAAAKIKLDHLKRETPTQD</sequence>
<dbReference type="Pfam" id="PF13770">
    <property type="entry name" value="DUF4169"/>
    <property type="match status" value="1"/>
</dbReference>
<protein>
    <submittedName>
        <fullName evidence="1">DUF4169 domain-containing protein</fullName>
    </submittedName>
</protein>
<accession>A0A2T5MC12</accession>
<evidence type="ECO:0000313" key="2">
    <source>
        <dbReference type="Proteomes" id="UP000244248"/>
    </source>
</evidence>
<reference evidence="1 2" key="1">
    <citation type="submission" date="2018-04" db="EMBL/GenBank/DDBJ databases">
        <title>Novel species isolated from glacier.</title>
        <authorList>
            <person name="Liu Q."/>
            <person name="Xin Y.-H."/>
        </authorList>
    </citation>
    <scope>NUCLEOTIDE SEQUENCE [LARGE SCALE GENOMIC DNA]</scope>
    <source>
        <strain evidence="1 2">GT1R17</strain>
    </source>
</reference>